<accession>A0A0A9GR94</accession>
<dbReference type="AlphaFoldDB" id="A0A0A9GR94"/>
<organism evidence="1">
    <name type="scientific">Arundo donax</name>
    <name type="common">Giant reed</name>
    <name type="synonym">Donax arundinaceus</name>
    <dbReference type="NCBI Taxonomy" id="35708"/>
    <lineage>
        <taxon>Eukaryota</taxon>
        <taxon>Viridiplantae</taxon>
        <taxon>Streptophyta</taxon>
        <taxon>Embryophyta</taxon>
        <taxon>Tracheophyta</taxon>
        <taxon>Spermatophyta</taxon>
        <taxon>Magnoliopsida</taxon>
        <taxon>Liliopsida</taxon>
        <taxon>Poales</taxon>
        <taxon>Poaceae</taxon>
        <taxon>PACMAD clade</taxon>
        <taxon>Arundinoideae</taxon>
        <taxon>Arundineae</taxon>
        <taxon>Arundo</taxon>
    </lineage>
</organism>
<reference evidence="1" key="1">
    <citation type="submission" date="2014-09" db="EMBL/GenBank/DDBJ databases">
        <authorList>
            <person name="Magalhaes I.L.F."/>
            <person name="Oliveira U."/>
            <person name="Santos F.R."/>
            <person name="Vidigal T.H.D.A."/>
            <person name="Brescovit A.D."/>
            <person name="Santos A.J."/>
        </authorList>
    </citation>
    <scope>NUCLEOTIDE SEQUENCE</scope>
    <source>
        <tissue evidence="1">Shoot tissue taken approximately 20 cm above the soil surface</tissue>
    </source>
</reference>
<evidence type="ECO:0000313" key="1">
    <source>
        <dbReference type="EMBL" id="JAE25061.1"/>
    </source>
</evidence>
<proteinExistence type="predicted"/>
<protein>
    <submittedName>
        <fullName evidence="1">Uncharacterized protein</fullName>
    </submittedName>
</protein>
<name>A0A0A9GR94_ARUDO</name>
<dbReference type="EMBL" id="GBRH01172835">
    <property type="protein sequence ID" value="JAE25061.1"/>
    <property type="molecule type" value="Transcribed_RNA"/>
</dbReference>
<reference evidence="1" key="2">
    <citation type="journal article" date="2015" name="Data Brief">
        <title>Shoot transcriptome of the giant reed, Arundo donax.</title>
        <authorList>
            <person name="Barrero R.A."/>
            <person name="Guerrero F.D."/>
            <person name="Moolhuijzen P."/>
            <person name="Goolsby J.A."/>
            <person name="Tidwell J."/>
            <person name="Bellgard S.E."/>
            <person name="Bellgard M.I."/>
        </authorList>
    </citation>
    <scope>NUCLEOTIDE SEQUENCE</scope>
    <source>
        <tissue evidence="1">Shoot tissue taken approximately 20 cm above the soil surface</tissue>
    </source>
</reference>
<sequence>MVKILIQCYLLNSLSSNRHLKCSTNYYIVQEDRRKRKVHRLEVYEAAHKKRMADTQPKKWMK</sequence>